<dbReference type="AlphaFoldDB" id="A0AA38IWF7"/>
<feature type="chain" id="PRO_5041286162" description="acid phosphatase" evidence="8">
    <location>
        <begin position="21"/>
        <end position="360"/>
    </location>
</feature>
<dbReference type="PROSITE" id="PS00616">
    <property type="entry name" value="HIS_ACID_PHOSPHAT_1"/>
    <property type="match status" value="1"/>
</dbReference>
<keyword evidence="4 8" id="KW-0732">Signal</keyword>
<comment type="caution">
    <text evidence="9">The sequence shown here is derived from an EMBL/GenBank/DDBJ whole genome shotgun (WGS) entry which is preliminary data.</text>
</comment>
<dbReference type="InterPro" id="IPR000560">
    <property type="entry name" value="His_Pase_clade-2"/>
</dbReference>
<protein>
    <recommendedName>
        <fullName evidence="3">acid phosphatase</fullName>
        <ecNumber evidence="3">3.1.3.2</ecNumber>
    </recommendedName>
</protein>
<keyword evidence="10" id="KW-1185">Reference proteome</keyword>
<evidence type="ECO:0000256" key="3">
    <source>
        <dbReference type="ARBA" id="ARBA00012646"/>
    </source>
</evidence>
<keyword evidence="7" id="KW-0325">Glycoprotein</keyword>
<organism evidence="9 10">
    <name type="scientific">Zophobas morio</name>
    <dbReference type="NCBI Taxonomy" id="2755281"/>
    <lineage>
        <taxon>Eukaryota</taxon>
        <taxon>Metazoa</taxon>
        <taxon>Ecdysozoa</taxon>
        <taxon>Arthropoda</taxon>
        <taxon>Hexapoda</taxon>
        <taxon>Insecta</taxon>
        <taxon>Pterygota</taxon>
        <taxon>Neoptera</taxon>
        <taxon>Endopterygota</taxon>
        <taxon>Coleoptera</taxon>
        <taxon>Polyphaga</taxon>
        <taxon>Cucujiformia</taxon>
        <taxon>Tenebrionidae</taxon>
        <taxon>Zophobas</taxon>
    </lineage>
</organism>
<dbReference type="PANTHER" id="PTHR11567:SF211">
    <property type="entry name" value="PROSTATIC ACID PHOSPHATASE"/>
    <property type="match status" value="1"/>
</dbReference>
<reference evidence="9" key="1">
    <citation type="journal article" date="2023" name="G3 (Bethesda)">
        <title>Whole genome assemblies of Zophobas morio and Tenebrio molitor.</title>
        <authorList>
            <person name="Kaur S."/>
            <person name="Stinson S.A."/>
            <person name="diCenzo G.C."/>
        </authorList>
    </citation>
    <scope>NUCLEOTIDE SEQUENCE</scope>
    <source>
        <strain evidence="9">QUZm001</strain>
    </source>
</reference>
<evidence type="ECO:0000256" key="2">
    <source>
        <dbReference type="ARBA" id="ARBA00005375"/>
    </source>
</evidence>
<dbReference type="Proteomes" id="UP001168821">
    <property type="component" value="Unassembled WGS sequence"/>
</dbReference>
<evidence type="ECO:0000256" key="6">
    <source>
        <dbReference type="ARBA" id="ARBA00023157"/>
    </source>
</evidence>
<dbReference type="GO" id="GO:0003993">
    <property type="term" value="F:acid phosphatase activity"/>
    <property type="evidence" value="ECO:0007669"/>
    <property type="project" value="UniProtKB-EC"/>
</dbReference>
<evidence type="ECO:0000256" key="7">
    <source>
        <dbReference type="ARBA" id="ARBA00023180"/>
    </source>
</evidence>
<dbReference type="SUPFAM" id="SSF53254">
    <property type="entry name" value="Phosphoglycerate mutase-like"/>
    <property type="match status" value="1"/>
</dbReference>
<feature type="signal peptide" evidence="8">
    <location>
        <begin position="1"/>
        <end position="20"/>
    </location>
</feature>
<dbReference type="EMBL" id="JALNTZ010000001">
    <property type="protein sequence ID" value="KAJ3664727.1"/>
    <property type="molecule type" value="Genomic_DNA"/>
</dbReference>
<evidence type="ECO:0000256" key="8">
    <source>
        <dbReference type="SAM" id="SignalP"/>
    </source>
</evidence>
<evidence type="ECO:0000256" key="5">
    <source>
        <dbReference type="ARBA" id="ARBA00022801"/>
    </source>
</evidence>
<dbReference type="Gene3D" id="3.40.50.1240">
    <property type="entry name" value="Phosphoglycerate mutase-like"/>
    <property type="match status" value="1"/>
</dbReference>
<dbReference type="EC" id="3.1.3.2" evidence="3"/>
<evidence type="ECO:0000313" key="10">
    <source>
        <dbReference type="Proteomes" id="UP001168821"/>
    </source>
</evidence>
<dbReference type="Pfam" id="PF00328">
    <property type="entry name" value="His_Phos_2"/>
    <property type="match status" value="1"/>
</dbReference>
<keyword evidence="5" id="KW-0378">Hydrolase</keyword>
<dbReference type="InterPro" id="IPR033379">
    <property type="entry name" value="Acid_Pase_AS"/>
</dbReference>
<dbReference type="InterPro" id="IPR050645">
    <property type="entry name" value="Histidine_acid_phosphatase"/>
</dbReference>
<comment type="similarity">
    <text evidence="2">Belongs to the histidine acid phosphatase family.</text>
</comment>
<proteinExistence type="inferred from homology"/>
<evidence type="ECO:0000256" key="4">
    <source>
        <dbReference type="ARBA" id="ARBA00022729"/>
    </source>
</evidence>
<name>A0AA38IWF7_9CUCU</name>
<gene>
    <name evidence="9" type="ORF">Zmor_000274</name>
</gene>
<accession>A0AA38IWF7</accession>
<dbReference type="CDD" id="cd07061">
    <property type="entry name" value="HP_HAP_like"/>
    <property type="match status" value="1"/>
</dbReference>
<comment type="catalytic activity">
    <reaction evidence="1">
        <text>a phosphate monoester + H2O = an alcohol + phosphate</text>
        <dbReference type="Rhea" id="RHEA:15017"/>
        <dbReference type="ChEBI" id="CHEBI:15377"/>
        <dbReference type="ChEBI" id="CHEBI:30879"/>
        <dbReference type="ChEBI" id="CHEBI:43474"/>
        <dbReference type="ChEBI" id="CHEBI:67140"/>
        <dbReference type="EC" id="3.1.3.2"/>
    </reaction>
</comment>
<evidence type="ECO:0000313" key="9">
    <source>
        <dbReference type="EMBL" id="KAJ3664727.1"/>
    </source>
</evidence>
<dbReference type="PANTHER" id="PTHR11567">
    <property type="entry name" value="ACID PHOSPHATASE-RELATED"/>
    <property type="match status" value="1"/>
</dbReference>
<sequence length="360" mass="42544">MSKIFILFFVLTIFTKLNLSENTTLELVHVIFRHGDRTPDKDLLYPTDPYVNASFYPEDFGQHTNTGKLKQYLLGQALRKRYKKFLGTYTYEIVKARSSDYARTKVSLQLVLAGLFPPEGALVWNKNLKWQPVASEYWPMRRDHILGQPYKNCPRYEKLYLDFLNTTQGRKMFENYSDTFEYLSKHTGFSITSKRVYEVYFTLDVEREMGLELPKWTQSVFPEVLFDLLQLEYFARSATQELKKLSSGFLLKKIINDTRKKLRGILPQNRKIFLYSAHEHHLTCLMQLLGIYYPHVPPYSAYILIEIHNFGGIRRIFYQDYLDQNPKELKLPNCGTSCTFHDFTNLYKKFLPKSKQECEI</sequence>
<evidence type="ECO:0000256" key="1">
    <source>
        <dbReference type="ARBA" id="ARBA00000032"/>
    </source>
</evidence>
<keyword evidence="6" id="KW-1015">Disulfide bond</keyword>
<dbReference type="InterPro" id="IPR029033">
    <property type="entry name" value="His_PPase_superfam"/>
</dbReference>